<proteinExistence type="predicted"/>
<dbReference type="Pfam" id="PF13290">
    <property type="entry name" value="CHB_HEX_C_1"/>
    <property type="match status" value="2"/>
</dbReference>
<dbReference type="PANTHER" id="PTHR42834">
    <property type="entry name" value="ENDONUCLEASE/EXONUCLEASE/PHOSPHATASE FAMILY PROTEIN (AFU_ORTHOLOGUE AFUA_3G09210)"/>
    <property type="match status" value="1"/>
</dbReference>
<evidence type="ECO:0000256" key="1">
    <source>
        <dbReference type="SAM" id="MobiDB-lite"/>
    </source>
</evidence>
<evidence type="ECO:0000313" key="5">
    <source>
        <dbReference type="Proteomes" id="UP001595733"/>
    </source>
</evidence>
<comment type="caution">
    <text evidence="4">The sequence shown here is derived from an EMBL/GenBank/DDBJ whole genome shotgun (WGS) entry which is preliminary data.</text>
</comment>
<gene>
    <name evidence="4" type="ORF">ACFO0S_03755</name>
</gene>
<dbReference type="InterPro" id="IPR059177">
    <property type="entry name" value="GH29D-like_dom"/>
</dbReference>
<dbReference type="Pfam" id="PF00932">
    <property type="entry name" value="LTD"/>
    <property type="match status" value="1"/>
</dbReference>
<accession>A0ABV8USA9</accession>
<dbReference type="PROSITE" id="PS51841">
    <property type="entry name" value="LTD"/>
    <property type="match status" value="1"/>
</dbReference>
<dbReference type="PANTHER" id="PTHR42834:SF1">
    <property type="entry name" value="ENDONUCLEASE_EXONUCLEASE_PHOSPHATASE FAMILY PROTEIN (AFU_ORTHOLOGUE AFUA_3G09210)"/>
    <property type="match status" value="1"/>
</dbReference>
<evidence type="ECO:0000256" key="2">
    <source>
        <dbReference type="SAM" id="SignalP"/>
    </source>
</evidence>
<dbReference type="InterPro" id="IPR005135">
    <property type="entry name" value="Endo/exonuclease/phosphatase"/>
</dbReference>
<sequence>MMLVISVIVPYIPAQAATTSITVAEAIANNSGSATVEGYIVGAAISGSNYDQEPPFTISTNIGIADSPDETDASKILPVQLPTGAVRAGLNLVDNPNLFKTKVQITGSLSAYFSVPGLRSASAYTLVEEGEDKVVLAEDLFFSEYIEGGSNNKALEIFNGTGAAVNLDGYVVELYSNGGTTVQNSETLSGTIENGDVFVLYNSGSVDAVKAVGDIASTTTFFNGDDTVLLKKDGVVIDSIGQLGFRPSGSWTVDGVSTLDQTLVRKATITTGDADPTDVFNPSLEWDSYPRDTFTYLGSHTMEGGTTPPPPVETKVANVTATPTAGNVVAGTTVALSTATADATIYYTTDGSTPTTASTLYTMPIEINENTTIQAIAVKNGLEKSDVQTFTYEVLSAMTVADVRAAAQGSAVVVEAIVTTDIAKFGNNGFYIQDDTAGIYVFTSADTGVKEGDRVSIQGKLGIYQGDIQITNPVVAKLTANNPLPAVQVVPASSINNDTLGERLLVEEATISNIRDAGFGTIEFTATTEDGSSVLVRNDNRNGYTYEDFIKQYKNGDVLNIYGFAGIFNGTFQLKTIGAESFELSVKPAVFTNIFPGSVSEGTQIELLTEWDNATIYYTLDGSTPTTASTVYTAPIELTATTTIRAIAVTANATSDVFSFKYTVLKTENVTIEEIQGEDHYSPYTGAQVTGVTGVITHFYNTANFFIQTLSPDNNPATAEGIAVNLTSAASSYSVGDVVTVSGIVQEHFYEGYSDNRQTDLPITRIGNSTVAKSGMAALPDPVRIGVDRDIPTSIIDNDELTSFDPQEDGIDFWESLEGMRVSVPNAQVVGPQKYGEVIVVNTEATNNEFNILGGINISADDYNPERVIFDIDNESYVAKSGDRFAEAPVGVVGYGFGNYKVFTSAGQLPELIEVDHPSEVTTIEQAEEKLTVATYNIENFSANVSETSNAKAARIAESFVVDMKSPDIIGLVEVQDNDGSTPSNNSDASQSYERLIAAIKAAGGPTYSYTDIAPVYNQDGGQPGGNIRVGYLYNAERVDLVAGTKGGSTEAVQWTEDGSLTLNPGRILDLPQPNTRKPLAAEFMFNGEKVVVITAHLNSKSGDQGLFGKNQPPVLGSEEERIQLAAMINSFIQRGLEKDPNLNVVVAGDMNDFEFTPTLTALKGDILVNMIEQVPVEDRFTYYYQGNNQVLDHILVTKNLLANTVVDILHINANKMEEHGRASDHDPILIQIDFTKEVVPPIPPLTYDRYVEYSNTKTGKIVIATPKTHLTVGDNVRINNGIEIKSQVAGITGSGLADRTVLLNPNKPNAQYDFEGTVVKEVVISGKQQTEIRNAENVGKFTYAKGASEKQVTFLTTSPTVEQPETPDEPVDPETPEEPTEPEEPTNPEEPGTPSGDYNTANGYYSGLEGLEGDALKAALHNIIDEQIVLSYNQVWTALKYTDEDPNNTNNVKLFYSGISRSKDLNGGNVGNWNREHVWAQSHGNFGTSNGPGTDIHHLRATDVQVNSSRGNLDFDWGGSSVVNCPDCKRDSDSFEPPTSVKGDVARMLFYMATRYEAEDGVDLELNEKVNNGTAPYHGKLSVLLEWHKLDPVDATEIERNNRIYEAQENRNPFIDNPQWAEMIWN</sequence>
<dbReference type="Proteomes" id="UP001595733">
    <property type="component" value="Unassembled WGS sequence"/>
</dbReference>
<dbReference type="GO" id="GO:0004519">
    <property type="term" value="F:endonuclease activity"/>
    <property type="evidence" value="ECO:0007669"/>
    <property type="project" value="UniProtKB-KW"/>
</dbReference>
<keyword evidence="5" id="KW-1185">Reference proteome</keyword>
<dbReference type="Pfam" id="PF04231">
    <property type="entry name" value="Endonuclease_1"/>
    <property type="match status" value="1"/>
</dbReference>
<keyword evidence="4" id="KW-0378">Hydrolase</keyword>
<dbReference type="Gene3D" id="3.60.10.10">
    <property type="entry name" value="Endonuclease/exonuclease/phosphatase"/>
    <property type="match status" value="1"/>
</dbReference>
<dbReference type="EMBL" id="JBHSEF010000009">
    <property type="protein sequence ID" value="MFC4354186.1"/>
    <property type="molecule type" value="Genomic_DNA"/>
</dbReference>
<dbReference type="SUPFAM" id="SSF54060">
    <property type="entry name" value="His-Me finger endonucleases"/>
    <property type="match status" value="1"/>
</dbReference>
<dbReference type="CDD" id="cd04486">
    <property type="entry name" value="YhcR_OBF_like"/>
    <property type="match status" value="2"/>
</dbReference>
<dbReference type="InterPro" id="IPR007346">
    <property type="entry name" value="Endonuclease-I"/>
</dbReference>
<keyword evidence="2" id="KW-0732">Signal</keyword>
<feature type="chain" id="PRO_5047067537" evidence="2">
    <location>
        <begin position="17"/>
        <end position="1627"/>
    </location>
</feature>
<organism evidence="4 5">
    <name type="scientific">Chryseomicrobium palamuruense</name>
    <dbReference type="NCBI Taxonomy" id="682973"/>
    <lineage>
        <taxon>Bacteria</taxon>
        <taxon>Bacillati</taxon>
        <taxon>Bacillota</taxon>
        <taxon>Bacilli</taxon>
        <taxon>Bacillales</taxon>
        <taxon>Caryophanaceae</taxon>
        <taxon>Chryseomicrobium</taxon>
    </lineage>
</organism>
<name>A0ABV8USA9_9BACL</name>
<evidence type="ECO:0000259" key="3">
    <source>
        <dbReference type="PROSITE" id="PS51841"/>
    </source>
</evidence>
<feature type="region of interest" description="Disordered" evidence="1">
    <location>
        <begin position="1356"/>
        <end position="1406"/>
    </location>
</feature>
<dbReference type="Pfam" id="PF03372">
    <property type="entry name" value="Exo_endo_phos"/>
    <property type="match status" value="1"/>
</dbReference>
<dbReference type="InterPro" id="IPR036691">
    <property type="entry name" value="Endo/exonu/phosph_ase_sf"/>
</dbReference>
<dbReference type="InterPro" id="IPR001322">
    <property type="entry name" value="Lamin_tail_dom"/>
</dbReference>
<keyword evidence="4" id="KW-0255">Endonuclease</keyword>
<dbReference type="InterPro" id="IPR045939">
    <property type="entry name" value="YhcR_N"/>
</dbReference>
<keyword evidence="4" id="KW-0540">Nuclease</keyword>
<dbReference type="InterPro" id="IPR044925">
    <property type="entry name" value="His-Me_finger_sf"/>
</dbReference>
<dbReference type="SUPFAM" id="SSF56219">
    <property type="entry name" value="DNase I-like"/>
    <property type="match status" value="1"/>
</dbReference>
<evidence type="ECO:0000313" key="4">
    <source>
        <dbReference type="EMBL" id="MFC4354186.1"/>
    </source>
</evidence>
<feature type="signal peptide" evidence="2">
    <location>
        <begin position="1"/>
        <end position="16"/>
    </location>
</feature>
<feature type="compositionally biased region" description="Acidic residues" evidence="1">
    <location>
        <begin position="1366"/>
        <end position="1388"/>
    </location>
</feature>
<feature type="domain" description="LTD" evidence="3">
    <location>
        <begin position="120"/>
        <end position="247"/>
    </location>
</feature>
<reference evidence="5" key="1">
    <citation type="journal article" date="2019" name="Int. J. Syst. Evol. Microbiol.">
        <title>The Global Catalogue of Microorganisms (GCM) 10K type strain sequencing project: providing services to taxonomists for standard genome sequencing and annotation.</title>
        <authorList>
            <consortium name="The Broad Institute Genomics Platform"/>
            <consortium name="The Broad Institute Genome Sequencing Center for Infectious Disease"/>
            <person name="Wu L."/>
            <person name="Ma J."/>
        </authorList>
    </citation>
    <scope>NUCLEOTIDE SEQUENCE [LARGE SCALE GENOMIC DNA]</scope>
    <source>
        <strain evidence="5">CCUG 50353</strain>
    </source>
</reference>
<dbReference type="Pfam" id="PF19886">
    <property type="entry name" value="DUF6359"/>
    <property type="match status" value="1"/>
</dbReference>
<protein>
    <submittedName>
        <fullName evidence="4">Endonuclease</fullName>
    </submittedName>
</protein>
<dbReference type="RefSeq" id="WP_378140409.1">
    <property type="nucleotide sequence ID" value="NZ_JBHSEF010000009.1"/>
</dbReference>